<keyword evidence="5" id="KW-0808">Transferase</keyword>
<keyword evidence="7" id="KW-0418">Kinase</keyword>
<comment type="caution">
    <text evidence="12">The sequence shown here is derived from an EMBL/GenBank/DDBJ whole genome shotgun (WGS) entry which is preliminary data.</text>
</comment>
<evidence type="ECO:0000256" key="6">
    <source>
        <dbReference type="ARBA" id="ARBA00022683"/>
    </source>
</evidence>
<comment type="subcellular location">
    <subcellularLocation>
        <location evidence="1">Cytoplasm</location>
    </subcellularLocation>
</comment>
<evidence type="ECO:0000256" key="2">
    <source>
        <dbReference type="ARBA" id="ARBA00022448"/>
    </source>
</evidence>
<evidence type="ECO:0000256" key="3">
    <source>
        <dbReference type="ARBA" id="ARBA00022490"/>
    </source>
</evidence>
<dbReference type="InterPro" id="IPR051351">
    <property type="entry name" value="Ascorbate-PTS_EIIA_comp"/>
</dbReference>
<dbReference type="EMBL" id="JACRSP010000001">
    <property type="protein sequence ID" value="MBC8535373.1"/>
    <property type="molecule type" value="Genomic_DNA"/>
</dbReference>
<evidence type="ECO:0000256" key="7">
    <source>
        <dbReference type="ARBA" id="ARBA00022777"/>
    </source>
</evidence>
<evidence type="ECO:0000256" key="9">
    <source>
        <dbReference type="ARBA" id="ARBA00041175"/>
    </source>
</evidence>
<dbReference type="PANTHER" id="PTHR36203">
    <property type="entry name" value="ASCORBATE-SPECIFIC PTS SYSTEM EIIA COMPONENT"/>
    <property type="match status" value="1"/>
</dbReference>
<accession>A0A926DBA8</accession>
<reference evidence="12" key="1">
    <citation type="submission" date="2020-08" db="EMBL/GenBank/DDBJ databases">
        <title>Genome public.</title>
        <authorList>
            <person name="Liu C."/>
            <person name="Sun Q."/>
        </authorList>
    </citation>
    <scope>NUCLEOTIDE SEQUENCE</scope>
    <source>
        <strain evidence="12">BX7</strain>
    </source>
</reference>
<dbReference type="InterPro" id="IPR002178">
    <property type="entry name" value="PTS_EIIA_type-2_dom"/>
</dbReference>
<protein>
    <recommendedName>
        <fullName evidence="9">Ascorbate-specific PTS system EIIA component</fullName>
    </recommendedName>
    <alternativeName>
        <fullName evidence="10">Ascorbate-specific phosphotransferase enzyme IIA component</fullName>
    </alternativeName>
</protein>
<dbReference type="Pfam" id="PF00359">
    <property type="entry name" value="PTS_EIIA_2"/>
    <property type="match status" value="1"/>
</dbReference>
<dbReference type="RefSeq" id="WP_249299062.1">
    <property type="nucleotide sequence ID" value="NZ_JACRSP010000001.1"/>
</dbReference>
<dbReference type="AlphaFoldDB" id="A0A926DBA8"/>
<dbReference type="PANTHER" id="PTHR36203:SF1">
    <property type="entry name" value="ASCORBATE-SPECIFIC PTS SYSTEM EIIA COMPONENT"/>
    <property type="match status" value="1"/>
</dbReference>
<dbReference type="GO" id="GO:0005737">
    <property type="term" value="C:cytoplasm"/>
    <property type="evidence" value="ECO:0007669"/>
    <property type="project" value="UniProtKB-SubCell"/>
</dbReference>
<proteinExistence type="predicted"/>
<dbReference type="GO" id="GO:0016301">
    <property type="term" value="F:kinase activity"/>
    <property type="evidence" value="ECO:0007669"/>
    <property type="project" value="UniProtKB-KW"/>
</dbReference>
<keyword evidence="6" id="KW-0598">Phosphotransferase system</keyword>
<comment type="function">
    <text evidence="8">The phosphoenolpyruvate-dependent sugar phosphotransferase system (sugar PTS), a major carbohydrate active transport system, catalyzes the phosphorylation of incoming sugar substrates concomitantly with their translocation across the cell membrane. The enzyme II UlaABC PTS system is involved in ascorbate transport.</text>
</comment>
<keyword evidence="13" id="KW-1185">Reference proteome</keyword>
<dbReference type="InterPro" id="IPR016152">
    <property type="entry name" value="PTrfase/Anion_transptr"/>
</dbReference>
<organism evidence="12 13">
    <name type="scientific">Feifania hominis</name>
    <dbReference type="NCBI Taxonomy" id="2763660"/>
    <lineage>
        <taxon>Bacteria</taxon>
        <taxon>Bacillati</taxon>
        <taxon>Bacillota</taxon>
        <taxon>Clostridia</taxon>
        <taxon>Eubacteriales</taxon>
        <taxon>Feifaniaceae</taxon>
        <taxon>Feifania</taxon>
    </lineage>
</organism>
<dbReference type="SUPFAM" id="SSF55804">
    <property type="entry name" value="Phoshotransferase/anion transport protein"/>
    <property type="match status" value="1"/>
</dbReference>
<evidence type="ECO:0000256" key="1">
    <source>
        <dbReference type="ARBA" id="ARBA00004496"/>
    </source>
</evidence>
<feature type="domain" description="PTS EIIA type-2" evidence="11">
    <location>
        <begin position="3"/>
        <end position="146"/>
    </location>
</feature>
<dbReference type="Proteomes" id="UP000620366">
    <property type="component" value="Unassembled WGS sequence"/>
</dbReference>
<name>A0A926DBA8_9FIRM</name>
<dbReference type="PROSITE" id="PS51094">
    <property type="entry name" value="PTS_EIIA_TYPE_2"/>
    <property type="match status" value="1"/>
</dbReference>
<dbReference type="Gene3D" id="3.40.930.10">
    <property type="entry name" value="Mannitol-specific EII, Chain A"/>
    <property type="match status" value="1"/>
</dbReference>
<evidence type="ECO:0000256" key="5">
    <source>
        <dbReference type="ARBA" id="ARBA00022679"/>
    </source>
</evidence>
<evidence type="ECO:0000256" key="8">
    <source>
        <dbReference type="ARBA" id="ARBA00037387"/>
    </source>
</evidence>
<evidence type="ECO:0000313" key="13">
    <source>
        <dbReference type="Proteomes" id="UP000620366"/>
    </source>
</evidence>
<evidence type="ECO:0000256" key="10">
    <source>
        <dbReference type="ARBA" id="ARBA00042072"/>
    </source>
</evidence>
<keyword evidence="2" id="KW-0813">Transport</keyword>
<gene>
    <name evidence="12" type="ORF">H8695_01510</name>
</gene>
<evidence type="ECO:0000259" key="11">
    <source>
        <dbReference type="PROSITE" id="PS51094"/>
    </source>
</evidence>
<dbReference type="GO" id="GO:0009401">
    <property type="term" value="P:phosphoenolpyruvate-dependent sugar phosphotransferase system"/>
    <property type="evidence" value="ECO:0007669"/>
    <property type="project" value="UniProtKB-KW"/>
</dbReference>
<evidence type="ECO:0000256" key="4">
    <source>
        <dbReference type="ARBA" id="ARBA00022553"/>
    </source>
</evidence>
<keyword evidence="12" id="KW-0762">Sugar transport</keyword>
<keyword evidence="4" id="KW-0597">Phosphoprotein</keyword>
<keyword evidence="3" id="KW-0963">Cytoplasm</keyword>
<sequence>MTSRIFKEMVYAKRHASDWKQAVDLAAEFWFNSGCCEPKYVELIKQQLEESHAYMVIVPGMVLLHARAGYGVHKNSMMLITLDEPVKFNHPDNDPVSTMICFTSYDETTHLENMQQVGQLMLADGFLSGVGEYNTDEELMEFVVGLEEKLQ</sequence>
<evidence type="ECO:0000313" key="12">
    <source>
        <dbReference type="EMBL" id="MBC8535373.1"/>
    </source>
</evidence>